<dbReference type="RefSeq" id="WP_059435553.1">
    <property type="nucleotide sequence ID" value="NZ_FAVB01000009.1"/>
</dbReference>
<dbReference type="Proteomes" id="UP000052237">
    <property type="component" value="Unassembled WGS sequence"/>
</dbReference>
<evidence type="ECO:0000313" key="1">
    <source>
        <dbReference type="EMBL" id="CUU90533.1"/>
    </source>
</evidence>
<gene>
    <name evidence="1" type="ORF">ERS686654_02132</name>
</gene>
<dbReference type="EMBL" id="FAVB01000009">
    <property type="protein sequence ID" value="CUU90533.1"/>
    <property type="molecule type" value="Genomic_DNA"/>
</dbReference>
<evidence type="ECO:0000313" key="2">
    <source>
        <dbReference type="Proteomes" id="UP000052237"/>
    </source>
</evidence>
<comment type="caution">
    <text evidence="1">The sequence shown here is derived from an EMBL/GenBank/DDBJ whole genome shotgun (WGS) entry which is preliminary data.</text>
</comment>
<organism evidence="1 2">
    <name type="scientific">Campylobacter hyointestinalis subsp. hyointestinalis</name>
    <dbReference type="NCBI Taxonomy" id="91352"/>
    <lineage>
        <taxon>Bacteria</taxon>
        <taxon>Pseudomonadati</taxon>
        <taxon>Campylobacterota</taxon>
        <taxon>Epsilonproteobacteria</taxon>
        <taxon>Campylobacterales</taxon>
        <taxon>Campylobacteraceae</taxon>
        <taxon>Campylobacter</taxon>
    </lineage>
</organism>
<name>A0A0S4SY85_CAMHY</name>
<sequence>MVASLICHPVNSYSSYQFGLHRRAYYRGVDFTDSHFDGYMIRKTFSLPPKVSLDEIINSISFDRFGDWYDSLEKFTPLSDVHSFLSNKVFGDEVFLEIKNSSIELETRSDVFLFTDHSSVANEWEVIDVIEDSYNVIIPSFSGYVKLSDVYSFVFNYINPYFEKSIDFITSNYKFEPYTYVEKIIFWGDTTVVKFPPNIIQDYLLCDIEINAYITYPTLELRC</sequence>
<protein>
    <submittedName>
        <fullName evidence="1">Uncharacterized protein</fullName>
    </submittedName>
</protein>
<keyword evidence="2" id="KW-1185">Reference proteome</keyword>
<dbReference type="AlphaFoldDB" id="A0A0S4SY85"/>
<proteinExistence type="predicted"/>
<reference evidence="1 2" key="1">
    <citation type="submission" date="2015-11" db="EMBL/GenBank/DDBJ databases">
        <authorList>
            <consortium name="Pathogen Informatics"/>
        </authorList>
    </citation>
    <scope>NUCLEOTIDE SEQUENCE [LARGE SCALE GENOMIC DNA]</scope>
    <source>
        <strain evidence="1 2">006A-0059</strain>
    </source>
</reference>
<accession>A0A0S4SY85</accession>